<evidence type="ECO:0000313" key="2">
    <source>
        <dbReference type="Proteomes" id="UP001620460"/>
    </source>
</evidence>
<gene>
    <name evidence="1" type="ORF">ISP17_13545</name>
</gene>
<dbReference type="EMBL" id="JADIKM010000003">
    <property type="protein sequence ID" value="MFK2904980.1"/>
    <property type="molecule type" value="Genomic_DNA"/>
</dbReference>
<name>A0ABW8JV33_9GAMM</name>
<protein>
    <submittedName>
        <fullName evidence="1">Uncharacterized protein</fullName>
    </submittedName>
</protein>
<sequence length="177" mass="19399">MSARYYQLDYPEAIAAWDAYERDCHALEAIGKAFAEQYPGAKPIFASSIHGLRFHGLRFTPANASPLWTIAAERDGLVQRPRSALPKGFKGDRAQANRELSALNKAWHATVPSVESGRVRSDKLWSAFGTDWGALLFSGIQRFRRGDVIYVATSAKLDPRAVEITGSEFDAAKGGAV</sequence>
<reference evidence="1 2" key="1">
    <citation type="submission" date="2020-10" db="EMBL/GenBank/DDBJ databases">
        <title>Phylogeny of dyella-like bacteria.</title>
        <authorList>
            <person name="Fu J."/>
        </authorList>
    </citation>
    <scope>NUCLEOTIDE SEQUENCE [LARGE SCALE GENOMIC DNA]</scope>
    <source>
        <strain evidence="1 2">Gsoil3046</strain>
    </source>
</reference>
<comment type="caution">
    <text evidence="1">The sequence shown here is derived from an EMBL/GenBank/DDBJ whole genome shotgun (WGS) entry which is preliminary data.</text>
</comment>
<accession>A0ABW8JV33</accession>
<dbReference type="Proteomes" id="UP001620460">
    <property type="component" value="Unassembled WGS sequence"/>
</dbReference>
<evidence type="ECO:0000313" key="1">
    <source>
        <dbReference type="EMBL" id="MFK2904980.1"/>
    </source>
</evidence>
<organism evidence="1 2">
    <name type="scientific">Dyella ginsengisoli</name>
    <dbReference type="NCBI Taxonomy" id="363848"/>
    <lineage>
        <taxon>Bacteria</taxon>
        <taxon>Pseudomonadati</taxon>
        <taxon>Pseudomonadota</taxon>
        <taxon>Gammaproteobacteria</taxon>
        <taxon>Lysobacterales</taxon>
        <taxon>Rhodanobacteraceae</taxon>
        <taxon>Dyella</taxon>
    </lineage>
</organism>
<proteinExistence type="predicted"/>
<keyword evidence="2" id="KW-1185">Reference proteome</keyword>
<dbReference type="RefSeq" id="WP_404633989.1">
    <property type="nucleotide sequence ID" value="NZ_JADIKM010000003.1"/>
</dbReference>